<dbReference type="RefSeq" id="XP_500939.1">
    <property type="nucleotide sequence ID" value="XM_500939.1"/>
</dbReference>
<dbReference type="EMBL" id="CP017554">
    <property type="protein sequence ID" value="AOW01754.1"/>
    <property type="molecule type" value="Genomic_DNA"/>
</dbReference>
<reference evidence="2 4" key="1">
    <citation type="journal article" date="2016" name="PLoS ONE">
        <title>Sequence Assembly of Yarrowia lipolytica Strain W29/CLIB89 Shows Transposable Element Diversity.</title>
        <authorList>
            <person name="Magnan C."/>
            <person name="Yu J."/>
            <person name="Chang I."/>
            <person name="Jahn E."/>
            <person name="Kanomata Y."/>
            <person name="Wu J."/>
            <person name="Zeller M."/>
            <person name="Oakes M."/>
            <person name="Baldi P."/>
            <person name="Sandmeyer S."/>
        </authorList>
    </citation>
    <scope>NUCLEOTIDE SEQUENCE [LARGE SCALE GENOMIC DNA]</scope>
    <source>
        <strain evidence="2">CLIB89</strain>
        <strain evidence="4">CLIB89(W29)</strain>
    </source>
</reference>
<dbReference type="AlphaFoldDB" id="A0A1D8N7Z1"/>
<feature type="region of interest" description="Disordered" evidence="1">
    <location>
        <begin position="1"/>
        <end position="76"/>
    </location>
</feature>
<accession>A0A1D8N7Z1</accession>
<reference evidence="3 5" key="2">
    <citation type="submission" date="2018-07" db="EMBL/GenBank/DDBJ databases">
        <title>Draft Genome Assemblies for Five Robust Yarrowia lipolytica Strains Exhibiting High Lipid Production and Pentose Sugar Utilization and Sugar Alcohol Secretion from Undetoxified Lignocellulosic Biomass Hydrolysates.</title>
        <authorList>
            <consortium name="DOE Joint Genome Institute"/>
            <person name="Walker C."/>
            <person name="Ryu S."/>
            <person name="Na H."/>
            <person name="Zane M."/>
            <person name="LaButti K."/>
            <person name="Lipzen A."/>
            <person name="Haridas S."/>
            <person name="Barry K."/>
            <person name="Grigoriev I.V."/>
            <person name="Quarterman J."/>
            <person name="Slininger P."/>
            <person name="Dien B."/>
            <person name="Trinh C.T."/>
        </authorList>
    </citation>
    <scope>NUCLEOTIDE SEQUENCE [LARGE SCALE GENOMIC DNA]</scope>
    <source>
        <strain evidence="3 5">YB392</strain>
    </source>
</reference>
<dbReference type="GeneID" id="2906966"/>
<gene>
    <name evidence="3" type="ORF">B0I71DRAFT_127523</name>
    <name evidence="2" type="ORF">YALI1_B20493g</name>
</gene>
<dbReference type="KEGG" id="yli:2906966"/>
<evidence type="ECO:0000313" key="5">
    <source>
        <dbReference type="Proteomes" id="UP000256601"/>
    </source>
</evidence>
<feature type="compositionally biased region" description="Polar residues" evidence="1">
    <location>
        <begin position="1"/>
        <end position="41"/>
    </location>
</feature>
<protein>
    <submittedName>
        <fullName evidence="2">Uncharacterized protein</fullName>
    </submittedName>
</protein>
<feature type="compositionally biased region" description="Acidic residues" evidence="1">
    <location>
        <begin position="53"/>
        <end position="63"/>
    </location>
</feature>
<evidence type="ECO:0000313" key="2">
    <source>
        <dbReference type="EMBL" id="AOW01754.1"/>
    </source>
</evidence>
<organism evidence="2 4">
    <name type="scientific">Yarrowia lipolytica</name>
    <name type="common">Candida lipolytica</name>
    <dbReference type="NCBI Taxonomy" id="4952"/>
    <lineage>
        <taxon>Eukaryota</taxon>
        <taxon>Fungi</taxon>
        <taxon>Dikarya</taxon>
        <taxon>Ascomycota</taxon>
        <taxon>Saccharomycotina</taxon>
        <taxon>Dipodascomycetes</taxon>
        <taxon>Dipodascales</taxon>
        <taxon>Dipodascales incertae sedis</taxon>
        <taxon>Yarrowia</taxon>
    </lineage>
</organism>
<dbReference type="OrthoDB" id="4065597at2759"/>
<dbReference type="EMBL" id="KZ858953">
    <property type="protein sequence ID" value="RDW28412.1"/>
    <property type="molecule type" value="Genomic_DNA"/>
</dbReference>
<evidence type="ECO:0000313" key="3">
    <source>
        <dbReference type="EMBL" id="RDW28412.1"/>
    </source>
</evidence>
<name>A0A1D8N7Z1_YARLL</name>
<dbReference type="Proteomes" id="UP000256601">
    <property type="component" value="Unassembled WGS sequence"/>
</dbReference>
<dbReference type="Proteomes" id="UP000182444">
    <property type="component" value="Chromosome 1B"/>
</dbReference>
<sequence length="194" mass="21548">MNINITPETPQTSSTAQGTSSNNAGSGNTRIQFSRGNSRSSGLRVPSLRGEDSEAAEDSDAEAPDARYSAGSSGRRRVDTHDKLWAEIDILNEVQRISQLTQSDKGFFGKAHSDAVNQLRQTQINLARALSNIDKRMDKYEIAEAGDIDTIKRTLFNPEHFEQVNHNVEQSFIKLQAVGEAMKEAHDRENWDES</sequence>
<dbReference type="Pfam" id="PF17242">
    <property type="entry name" value="DUF5315"/>
    <property type="match status" value="1"/>
</dbReference>
<proteinExistence type="predicted"/>
<dbReference type="VEuPathDB" id="FungiDB:YALI1_B20493g"/>
<evidence type="ECO:0000313" key="4">
    <source>
        <dbReference type="Proteomes" id="UP000182444"/>
    </source>
</evidence>
<dbReference type="VEuPathDB" id="FungiDB:YALI0_B15620g"/>
<evidence type="ECO:0000256" key="1">
    <source>
        <dbReference type="SAM" id="MobiDB-lite"/>
    </source>
</evidence>